<feature type="region of interest" description="Disordered" evidence="1">
    <location>
        <begin position="125"/>
        <end position="155"/>
    </location>
</feature>
<comment type="caution">
    <text evidence="2">The sequence shown here is derived from an EMBL/GenBank/DDBJ whole genome shotgun (WGS) entry which is preliminary data.</text>
</comment>
<reference evidence="2 3" key="1">
    <citation type="journal article" date="2020" name="Phytopathology">
        <title>A high-quality genome resource of Botrytis fragariae, a new and rapidly spreading fungal pathogen causing strawberry gray mold in the U.S.A.</title>
        <authorList>
            <person name="Wu Y."/>
            <person name="Saski C.A."/>
            <person name="Schnabel G."/>
            <person name="Xiao S."/>
            <person name="Hu M."/>
        </authorList>
    </citation>
    <scope>NUCLEOTIDE SEQUENCE [LARGE SCALE GENOMIC DNA]</scope>
    <source>
        <strain evidence="2 3">BVB16</strain>
    </source>
</reference>
<dbReference type="GeneID" id="59258998"/>
<dbReference type="EMBL" id="JABFCT010000008">
    <property type="protein sequence ID" value="KAF5873455.1"/>
    <property type="molecule type" value="Genomic_DNA"/>
</dbReference>
<proteinExistence type="predicted"/>
<sequence>MPKIALLCLDNSVLNFAATLFMLPKVADEDYRPDQMILAAAAPDSEYRNEFQDPTGRAVIQQNLAIIEAVAGTLTCVKNDDKVATSNDLICVCDSLDCSVDESGKFVVSLNCKEGEAGNFSCVSGDHSSGVDSSPDKKKRDGIPKTTNQNATSQASFKTRRGFSFIGGLCEFFTGGSDKCDIFIKKRDLSFTTGSSQYTDQ</sequence>
<organism evidence="2 3">
    <name type="scientific">Botrytis fragariae</name>
    <dbReference type="NCBI Taxonomy" id="1964551"/>
    <lineage>
        <taxon>Eukaryota</taxon>
        <taxon>Fungi</taxon>
        <taxon>Dikarya</taxon>
        <taxon>Ascomycota</taxon>
        <taxon>Pezizomycotina</taxon>
        <taxon>Leotiomycetes</taxon>
        <taxon>Helotiales</taxon>
        <taxon>Sclerotiniaceae</taxon>
        <taxon>Botrytis</taxon>
    </lineage>
</organism>
<evidence type="ECO:0000256" key="1">
    <source>
        <dbReference type="SAM" id="MobiDB-lite"/>
    </source>
</evidence>
<dbReference type="AlphaFoldDB" id="A0A8H6AU61"/>
<feature type="compositionally biased region" description="Polar residues" evidence="1">
    <location>
        <begin position="145"/>
        <end position="155"/>
    </location>
</feature>
<accession>A0A8H6AU61</accession>
<feature type="compositionally biased region" description="Basic and acidic residues" evidence="1">
    <location>
        <begin position="134"/>
        <end position="143"/>
    </location>
</feature>
<dbReference type="OrthoDB" id="3552536at2759"/>
<evidence type="ECO:0000313" key="3">
    <source>
        <dbReference type="Proteomes" id="UP000531561"/>
    </source>
</evidence>
<name>A0A8H6AU61_9HELO</name>
<keyword evidence="3" id="KW-1185">Reference proteome</keyword>
<dbReference type="RefSeq" id="XP_037192401.1">
    <property type="nucleotide sequence ID" value="XM_037335306.1"/>
</dbReference>
<gene>
    <name evidence="2" type="ORF">Bfra_004915</name>
</gene>
<evidence type="ECO:0000313" key="2">
    <source>
        <dbReference type="EMBL" id="KAF5873455.1"/>
    </source>
</evidence>
<dbReference type="Proteomes" id="UP000531561">
    <property type="component" value="Unassembled WGS sequence"/>
</dbReference>
<protein>
    <submittedName>
        <fullName evidence="2">Uncharacterized protein</fullName>
    </submittedName>
</protein>